<evidence type="ECO:0000256" key="4">
    <source>
        <dbReference type="ARBA" id="ARBA00023136"/>
    </source>
</evidence>
<evidence type="ECO:0000313" key="6">
    <source>
        <dbReference type="EMBL" id="KAF2203824.1"/>
    </source>
</evidence>
<evidence type="ECO:0000256" key="1">
    <source>
        <dbReference type="ARBA" id="ARBA00004141"/>
    </source>
</evidence>
<comment type="subcellular location">
    <subcellularLocation>
        <location evidence="1">Membrane</location>
        <topology evidence="1">Multi-pass membrane protein</topology>
    </subcellularLocation>
</comment>
<evidence type="ECO:0008006" key="8">
    <source>
        <dbReference type="Google" id="ProtNLM"/>
    </source>
</evidence>
<evidence type="ECO:0000256" key="3">
    <source>
        <dbReference type="ARBA" id="ARBA00022989"/>
    </source>
</evidence>
<organism evidence="6 7">
    <name type="scientific">Delitschia confertaspora ATCC 74209</name>
    <dbReference type="NCBI Taxonomy" id="1513339"/>
    <lineage>
        <taxon>Eukaryota</taxon>
        <taxon>Fungi</taxon>
        <taxon>Dikarya</taxon>
        <taxon>Ascomycota</taxon>
        <taxon>Pezizomycotina</taxon>
        <taxon>Dothideomycetes</taxon>
        <taxon>Pleosporomycetidae</taxon>
        <taxon>Pleosporales</taxon>
        <taxon>Delitschiaceae</taxon>
        <taxon>Delitschia</taxon>
    </lineage>
</organism>
<dbReference type="GO" id="GO:0016020">
    <property type="term" value="C:membrane"/>
    <property type="evidence" value="ECO:0007669"/>
    <property type="project" value="UniProtKB-SubCell"/>
</dbReference>
<keyword evidence="2" id="KW-0812">Transmembrane</keyword>
<dbReference type="PANTHER" id="PTHR35042">
    <property type="entry name" value="ANTHRONE OXYGENASE ENCC"/>
    <property type="match status" value="1"/>
</dbReference>
<keyword evidence="7" id="KW-1185">Reference proteome</keyword>
<sequence>MSNSIITQAITGTCITFSFILAGNAVTQSFMTIPALVVNFPTPGSTTHTERCRLLGAQWPLCWSVGNVFFRPLSMLGFVGYTYAAYSLFRDSHPSSTLANSLNSATGEPKGDWRILAVSAALHLVTVVHSAVNMQPLNDKLENLARAGEKDLVGAEAVAQRWGKWNLVRLVNPVVAGVLALSQLVKS</sequence>
<dbReference type="Pfam" id="PF08592">
    <property type="entry name" value="Anthrone_oxy"/>
    <property type="match status" value="1"/>
</dbReference>
<keyword evidence="4" id="KW-0472">Membrane</keyword>
<accession>A0A9P4JV68</accession>
<proteinExistence type="inferred from homology"/>
<keyword evidence="3" id="KW-1133">Transmembrane helix</keyword>
<evidence type="ECO:0000256" key="2">
    <source>
        <dbReference type="ARBA" id="ARBA00022692"/>
    </source>
</evidence>
<protein>
    <recommendedName>
        <fullName evidence="8">DUF1772-domain-containing protein</fullName>
    </recommendedName>
</protein>
<dbReference type="Proteomes" id="UP000799536">
    <property type="component" value="Unassembled WGS sequence"/>
</dbReference>
<name>A0A9P4JV68_9PLEO</name>
<dbReference type="InterPro" id="IPR013901">
    <property type="entry name" value="Anthrone_oxy"/>
</dbReference>
<reference evidence="6" key="1">
    <citation type="journal article" date="2020" name="Stud. Mycol.">
        <title>101 Dothideomycetes genomes: a test case for predicting lifestyles and emergence of pathogens.</title>
        <authorList>
            <person name="Haridas S."/>
            <person name="Albert R."/>
            <person name="Binder M."/>
            <person name="Bloem J."/>
            <person name="Labutti K."/>
            <person name="Salamov A."/>
            <person name="Andreopoulos B."/>
            <person name="Baker S."/>
            <person name="Barry K."/>
            <person name="Bills G."/>
            <person name="Bluhm B."/>
            <person name="Cannon C."/>
            <person name="Castanera R."/>
            <person name="Culley D."/>
            <person name="Daum C."/>
            <person name="Ezra D."/>
            <person name="Gonzalez J."/>
            <person name="Henrissat B."/>
            <person name="Kuo A."/>
            <person name="Liang C."/>
            <person name="Lipzen A."/>
            <person name="Lutzoni F."/>
            <person name="Magnuson J."/>
            <person name="Mondo S."/>
            <person name="Nolan M."/>
            <person name="Ohm R."/>
            <person name="Pangilinan J."/>
            <person name="Park H.-J."/>
            <person name="Ramirez L."/>
            <person name="Alfaro M."/>
            <person name="Sun H."/>
            <person name="Tritt A."/>
            <person name="Yoshinaga Y."/>
            <person name="Zwiers L.-H."/>
            <person name="Turgeon B."/>
            <person name="Goodwin S."/>
            <person name="Spatafora J."/>
            <person name="Crous P."/>
            <person name="Grigoriev I."/>
        </authorList>
    </citation>
    <scope>NUCLEOTIDE SEQUENCE</scope>
    <source>
        <strain evidence="6">ATCC 74209</strain>
    </source>
</reference>
<dbReference type="PANTHER" id="PTHR35042:SF1">
    <property type="entry name" value="DUF1772-DOMAIN-CONTAINING PROTEIN"/>
    <property type="match status" value="1"/>
</dbReference>
<dbReference type="OrthoDB" id="3750842at2759"/>
<evidence type="ECO:0000256" key="5">
    <source>
        <dbReference type="ARBA" id="ARBA00034313"/>
    </source>
</evidence>
<gene>
    <name evidence="6" type="ORF">GQ43DRAFT_236476</name>
</gene>
<comment type="caution">
    <text evidence="6">The sequence shown here is derived from an EMBL/GenBank/DDBJ whole genome shotgun (WGS) entry which is preliminary data.</text>
</comment>
<evidence type="ECO:0000313" key="7">
    <source>
        <dbReference type="Proteomes" id="UP000799536"/>
    </source>
</evidence>
<dbReference type="EMBL" id="ML993892">
    <property type="protein sequence ID" value="KAF2203824.1"/>
    <property type="molecule type" value="Genomic_DNA"/>
</dbReference>
<dbReference type="AlphaFoldDB" id="A0A9P4JV68"/>
<comment type="similarity">
    <text evidence="5">Belongs to the anthrone oxygenase family.</text>
</comment>